<organism evidence="8 9">
    <name type="scientific">Haloplanus vescus</name>
    <dbReference type="NCBI Taxonomy" id="555874"/>
    <lineage>
        <taxon>Archaea</taxon>
        <taxon>Methanobacteriati</taxon>
        <taxon>Methanobacteriota</taxon>
        <taxon>Stenosarchaea group</taxon>
        <taxon>Halobacteria</taxon>
        <taxon>Halobacteriales</taxon>
        <taxon>Haloferacaceae</taxon>
        <taxon>Haloplanus</taxon>
    </lineage>
</organism>
<dbReference type="GO" id="GO:0016891">
    <property type="term" value="F:RNA endonuclease activity producing 5'-phosphomonoesters, hydrolytic mechanism"/>
    <property type="evidence" value="ECO:0007669"/>
    <property type="project" value="TreeGrafter"/>
</dbReference>
<evidence type="ECO:0000256" key="4">
    <source>
        <dbReference type="ARBA" id="ARBA00022722"/>
    </source>
</evidence>
<name>A0A1H3WPZ5_9EURY</name>
<comment type="subcellular location">
    <subcellularLocation>
        <location evidence="2 7">Cytoplasm</location>
    </subcellularLocation>
</comment>
<dbReference type="GO" id="GO:0000287">
    <property type="term" value="F:magnesium ion binding"/>
    <property type="evidence" value="ECO:0007669"/>
    <property type="project" value="UniProtKB-UniRule"/>
</dbReference>
<keyword evidence="5 7" id="KW-0255">Endonuclease</keyword>
<keyword evidence="3 7" id="KW-0963">Cytoplasm</keyword>
<dbReference type="InterPro" id="IPR007581">
    <property type="entry name" value="Endonuclease-V"/>
</dbReference>
<evidence type="ECO:0000313" key="8">
    <source>
        <dbReference type="EMBL" id="SDZ89205.1"/>
    </source>
</evidence>
<keyword evidence="7" id="KW-0227">DNA damage</keyword>
<feature type="binding site" evidence="7">
    <location>
        <position position="65"/>
    </location>
    <ligand>
        <name>Mg(2+)</name>
        <dbReference type="ChEBI" id="CHEBI:18420"/>
    </ligand>
</feature>
<dbReference type="GO" id="GO:0003727">
    <property type="term" value="F:single-stranded RNA binding"/>
    <property type="evidence" value="ECO:0007669"/>
    <property type="project" value="TreeGrafter"/>
</dbReference>
<comment type="catalytic activity">
    <reaction evidence="1 7">
        <text>Endonucleolytic cleavage at apurinic or apyrimidinic sites to products with a 5'-phosphate.</text>
        <dbReference type="EC" id="3.1.21.7"/>
    </reaction>
</comment>
<keyword evidence="6 7" id="KW-0378">Hydrolase</keyword>
<evidence type="ECO:0000256" key="2">
    <source>
        <dbReference type="ARBA" id="ARBA00004496"/>
    </source>
</evidence>
<evidence type="ECO:0000256" key="1">
    <source>
        <dbReference type="ARBA" id="ARBA00001835"/>
    </source>
</evidence>
<accession>A0A1H3WPZ5</accession>
<feature type="binding site" evidence="7">
    <location>
        <position position="129"/>
    </location>
    <ligand>
        <name>Mg(2+)</name>
        <dbReference type="ChEBI" id="CHEBI:18420"/>
    </ligand>
</feature>
<proteinExistence type="inferred from homology"/>
<evidence type="ECO:0000256" key="3">
    <source>
        <dbReference type="ARBA" id="ARBA00022490"/>
    </source>
</evidence>
<dbReference type="Pfam" id="PF04493">
    <property type="entry name" value="Endonuclease_5"/>
    <property type="match status" value="1"/>
</dbReference>
<comment type="function">
    <text evidence="7">DNA repair enzyme involved in the repair of deaminated bases. Selectively cleaves double-stranded DNA at the second phosphodiester bond 3' to a deoxyinosine leaving behind the intact lesion on the nicked DNA.</text>
</comment>
<dbReference type="GO" id="GO:0005737">
    <property type="term" value="C:cytoplasm"/>
    <property type="evidence" value="ECO:0007669"/>
    <property type="project" value="UniProtKB-SubCell"/>
</dbReference>
<evidence type="ECO:0000256" key="6">
    <source>
        <dbReference type="ARBA" id="ARBA00022801"/>
    </source>
</evidence>
<keyword evidence="7" id="KW-0460">Magnesium</keyword>
<dbReference type="AlphaFoldDB" id="A0A1H3WPZ5"/>
<evidence type="ECO:0000256" key="5">
    <source>
        <dbReference type="ARBA" id="ARBA00022759"/>
    </source>
</evidence>
<sequence length="256" mass="27370">MSPVDPVRPAFVPDPEQSREEMKALQREVAAAATFADEVPFRPADVTVSGEASLTGERPVVAGVDQAFLDDRAVSAIVCLRGGEVVERASAVTDLSIPYIPGLLSFREGGPILDAFASLETDPDLVVFDGSGRIHFRQAGLATHMGVVLDVPSVGVAKNLLCGRIEAEVDGRPEGWRAPVRADDRVDAPEGTVLGHAYQSRQYESNPVINPLYISPGHRVSAETTVELVSNLCAGYKLPEPTRLADSDADERKAEV</sequence>
<dbReference type="EMBL" id="FNQT01000001">
    <property type="protein sequence ID" value="SDZ89205.1"/>
    <property type="molecule type" value="Genomic_DNA"/>
</dbReference>
<keyword evidence="7" id="KW-0234">DNA repair</keyword>
<gene>
    <name evidence="7" type="primary">nfi</name>
    <name evidence="8" type="ORF">SAMN04488065_1046</name>
</gene>
<reference evidence="8 9" key="1">
    <citation type="submission" date="2016-10" db="EMBL/GenBank/DDBJ databases">
        <authorList>
            <person name="de Groot N.N."/>
        </authorList>
    </citation>
    <scope>NUCLEOTIDE SEQUENCE [LARGE SCALE GENOMIC DNA]</scope>
    <source>
        <strain evidence="8 9">CGMCC 1.8712</strain>
    </source>
</reference>
<dbReference type="GO" id="GO:0006281">
    <property type="term" value="P:DNA repair"/>
    <property type="evidence" value="ECO:0007669"/>
    <property type="project" value="UniProtKB-UniRule"/>
</dbReference>
<dbReference type="GO" id="GO:0043737">
    <property type="term" value="F:deoxyribonuclease V activity"/>
    <property type="evidence" value="ECO:0007669"/>
    <property type="project" value="UniProtKB-UniRule"/>
</dbReference>
<protein>
    <recommendedName>
        <fullName evidence="7">Endonuclease V</fullName>
        <ecNumber evidence="7">3.1.21.7</ecNumber>
    </recommendedName>
    <alternativeName>
        <fullName evidence="7">Deoxyinosine 3'endonuclease</fullName>
    </alternativeName>
    <alternativeName>
        <fullName evidence="7">Deoxyribonuclease V</fullName>
        <shortName evidence="7">DNase V</shortName>
    </alternativeName>
</protein>
<keyword evidence="7" id="KW-0479">Metal-binding</keyword>
<evidence type="ECO:0000313" key="9">
    <source>
        <dbReference type="Proteomes" id="UP000236755"/>
    </source>
</evidence>
<dbReference type="Gene3D" id="3.30.2170.10">
    <property type="entry name" value="archaeoglobus fulgidus dsm 4304 superfamily"/>
    <property type="match status" value="1"/>
</dbReference>
<comment type="similarity">
    <text evidence="7">Belongs to the endonuclease V family.</text>
</comment>
<comment type="cofactor">
    <cofactor evidence="7">
        <name>Mg(2+)</name>
        <dbReference type="ChEBI" id="CHEBI:18420"/>
    </cofactor>
</comment>
<dbReference type="PANTHER" id="PTHR28511:SF1">
    <property type="entry name" value="ENDONUCLEASE V"/>
    <property type="match status" value="1"/>
</dbReference>
<feature type="site" description="Interaction with target DNA" evidence="7">
    <location>
        <position position="99"/>
    </location>
</feature>
<dbReference type="Proteomes" id="UP000236755">
    <property type="component" value="Unassembled WGS sequence"/>
</dbReference>
<dbReference type="CDD" id="cd06559">
    <property type="entry name" value="Endonuclease_V"/>
    <property type="match status" value="1"/>
</dbReference>
<dbReference type="HAMAP" id="MF_00801">
    <property type="entry name" value="Endonuclease_5"/>
    <property type="match status" value="1"/>
</dbReference>
<evidence type="ECO:0000256" key="7">
    <source>
        <dbReference type="HAMAP-Rule" id="MF_00801"/>
    </source>
</evidence>
<keyword evidence="9" id="KW-1185">Reference proteome</keyword>
<dbReference type="PANTHER" id="PTHR28511">
    <property type="entry name" value="ENDONUCLEASE V"/>
    <property type="match status" value="1"/>
</dbReference>
<keyword evidence="4 7" id="KW-0540">Nuclease</keyword>
<dbReference type="EC" id="3.1.21.7" evidence="7"/>
<dbReference type="STRING" id="555874.SAMN04488065_1046"/>